<reference evidence="2" key="1">
    <citation type="submission" date="2021-01" db="EMBL/GenBank/DDBJ databases">
        <authorList>
            <person name="Corre E."/>
            <person name="Pelletier E."/>
            <person name="Niang G."/>
            <person name="Scheremetjew M."/>
            <person name="Finn R."/>
            <person name="Kale V."/>
            <person name="Holt S."/>
            <person name="Cochrane G."/>
            <person name="Meng A."/>
            <person name="Brown T."/>
            <person name="Cohen L."/>
        </authorList>
    </citation>
    <scope>NUCLEOTIDE SEQUENCE</scope>
    <source>
        <strain evidence="2">CCMP3328</strain>
    </source>
</reference>
<evidence type="ECO:0000313" key="2">
    <source>
        <dbReference type="EMBL" id="CAD8334349.1"/>
    </source>
</evidence>
<sequence length="130" mass="14571">MLVYPTLAGKFAGDDIVKVKCEDSLLQRRLLDHGLLPSSRYLMSAMPPFLQGQPTMFCKIQVSSITSPPKMRAADPSTTQERAPNSSGSCKNAWKERFKRSEGIRNFSVTLEPLNIPQSNELSIVYRRVP</sequence>
<name>A0A7R9WSV9_9STRA</name>
<gene>
    <name evidence="2" type="ORF">CAUS1442_LOCUS6454</name>
</gene>
<organism evidence="2">
    <name type="scientific">Craspedostauros australis</name>
    <dbReference type="NCBI Taxonomy" id="1486917"/>
    <lineage>
        <taxon>Eukaryota</taxon>
        <taxon>Sar</taxon>
        <taxon>Stramenopiles</taxon>
        <taxon>Ochrophyta</taxon>
        <taxon>Bacillariophyta</taxon>
        <taxon>Bacillariophyceae</taxon>
        <taxon>Bacillariophycidae</taxon>
        <taxon>Naviculales</taxon>
        <taxon>Naviculaceae</taxon>
        <taxon>Craspedostauros</taxon>
    </lineage>
</organism>
<proteinExistence type="predicted"/>
<dbReference type="AlphaFoldDB" id="A0A7R9WSV9"/>
<accession>A0A7R9WSV9</accession>
<feature type="region of interest" description="Disordered" evidence="1">
    <location>
        <begin position="68"/>
        <end position="92"/>
    </location>
</feature>
<protein>
    <submittedName>
        <fullName evidence="2">Uncharacterized protein</fullName>
    </submittedName>
</protein>
<evidence type="ECO:0000256" key="1">
    <source>
        <dbReference type="SAM" id="MobiDB-lite"/>
    </source>
</evidence>
<feature type="compositionally biased region" description="Polar residues" evidence="1">
    <location>
        <begin position="76"/>
        <end position="90"/>
    </location>
</feature>
<dbReference type="EMBL" id="HBEF01010261">
    <property type="protein sequence ID" value="CAD8334349.1"/>
    <property type="molecule type" value="Transcribed_RNA"/>
</dbReference>